<evidence type="ECO:0000313" key="3">
    <source>
        <dbReference type="Proteomes" id="UP001164746"/>
    </source>
</evidence>
<organism evidence="2 3">
    <name type="scientific">Mya arenaria</name>
    <name type="common">Soft-shell clam</name>
    <dbReference type="NCBI Taxonomy" id="6604"/>
    <lineage>
        <taxon>Eukaryota</taxon>
        <taxon>Metazoa</taxon>
        <taxon>Spiralia</taxon>
        <taxon>Lophotrochozoa</taxon>
        <taxon>Mollusca</taxon>
        <taxon>Bivalvia</taxon>
        <taxon>Autobranchia</taxon>
        <taxon>Heteroconchia</taxon>
        <taxon>Euheterodonta</taxon>
        <taxon>Imparidentia</taxon>
        <taxon>Neoheterodontei</taxon>
        <taxon>Myida</taxon>
        <taxon>Myoidea</taxon>
        <taxon>Myidae</taxon>
        <taxon>Mya</taxon>
    </lineage>
</organism>
<dbReference type="EMBL" id="CP111016">
    <property type="protein sequence ID" value="WAR05892.1"/>
    <property type="molecule type" value="Genomic_DNA"/>
</dbReference>
<proteinExistence type="predicted"/>
<keyword evidence="3" id="KW-1185">Reference proteome</keyword>
<accession>A0ABY7EAR7</accession>
<sequence>MMSGTKFLFVIFMAASMCLVSYSHATYIDCSMECLFAAFRQPTVCECTNKVKLHWGKRAPRTRSRNLPTFRYGKRSVRLENSQYDDRLNSLRSIQDNMDLEALSDFR</sequence>
<dbReference type="Proteomes" id="UP001164746">
    <property type="component" value="Chromosome 5"/>
</dbReference>
<evidence type="ECO:0000256" key="1">
    <source>
        <dbReference type="SAM" id="SignalP"/>
    </source>
</evidence>
<name>A0ABY7EAR7_MYAAR</name>
<gene>
    <name evidence="2" type="ORF">MAR_021261</name>
</gene>
<feature type="signal peptide" evidence="1">
    <location>
        <begin position="1"/>
        <end position="25"/>
    </location>
</feature>
<evidence type="ECO:0000313" key="2">
    <source>
        <dbReference type="EMBL" id="WAR05892.1"/>
    </source>
</evidence>
<reference evidence="2" key="1">
    <citation type="submission" date="2022-11" db="EMBL/GenBank/DDBJ databases">
        <title>Centuries of genome instability and evolution in soft-shell clam transmissible cancer (bioRxiv).</title>
        <authorList>
            <person name="Hart S.F.M."/>
            <person name="Yonemitsu M.A."/>
            <person name="Giersch R.M."/>
            <person name="Beal B.F."/>
            <person name="Arriagada G."/>
            <person name="Davis B.W."/>
            <person name="Ostrander E.A."/>
            <person name="Goff S.P."/>
            <person name="Metzger M.J."/>
        </authorList>
    </citation>
    <scope>NUCLEOTIDE SEQUENCE</scope>
    <source>
        <strain evidence="2">MELC-2E11</strain>
        <tissue evidence="2">Siphon/mantle</tissue>
    </source>
</reference>
<keyword evidence="1" id="KW-0732">Signal</keyword>
<feature type="chain" id="PRO_5046958926" evidence="1">
    <location>
        <begin position="26"/>
        <end position="107"/>
    </location>
</feature>
<protein>
    <submittedName>
        <fullName evidence="2">Uncharacterized protein</fullName>
    </submittedName>
</protein>